<evidence type="ECO:0000313" key="1">
    <source>
        <dbReference type="EMBL" id="KAG7376027.1"/>
    </source>
</evidence>
<gene>
    <name evidence="1" type="ORF">PHYPSEUDO_014624</name>
</gene>
<evidence type="ECO:0000313" key="2">
    <source>
        <dbReference type="Proteomes" id="UP000694044"/>
    </source>
</evidence>
<sequence>MQDVTLAFVPMVDDNGGKVVANAATDKDCDYQLCSADESSDPKFTNAELPDACLALTLKLQRDKHGHRQYGRRLKSESFKLSASQKVLMASSYRAARNDDRLVDYERMSESRHFNTFKNNAQKLRALEKPLLREIKVAIREQQQLDAGNIAKTTNDWEEELARCHVLHQRESAEIQTQ</sequence>
<dbReference type="Proteomes" id="UP000694044">
    <property type="component" value="Unassembled WGS sequence"/>
</dbReference>
<feature type="non-terminal residue" evidence="1">
    <location>
        <position position="178"/>
    </location>
</feature>
<keyword evidence="2" id="KW-1185">Reference proteome</keyword>
<protein>
    <submittedName>
        <fullName evidence="1">Uncharacterized protein</fullName>
    </submittedName>
</protein>
<accession>A0A8T1V430</accession>
<proteinExistence type="predicted"/>
<organism evidence="1 2">
    <name type="scientific">Phytophthora pseudosyringae</name>
    <dbReference type="NCBI Taxonomy" id="221518"/>
    <lineage>
        <taxon>Eukaryota</taxon>
        <taxon>Sar</taxon>
        <taxon>Stramenopiles</taxon>
        <taxon>Oomycota</taxon>
        <taxon>Peronosporomycetes</taxon>
        <taxon>Peronosporales</taxon>
        <taxon>Peronosporaceae</taxon>
        <taxon>Phytophthora</taxon>
    </lineage>
</organism>
<dbReference type="OrthoDB" id="145231at2759"/>
<reference evidence="1" key="1">
    <citation type="submission" date="2021-02" db="EMBL/GenBank/DDBJ databases">
        <authorList>
            <person name="Palmer J.M."/>
        </authorList>
    </citation>
    <scope>NUCLEOTIDE SEQUENCE</scope>
    <source>
        <strain evidence="1">SCRP734</strain>
    </source>
</reference>
<name>A0A8T1V430_9STRA</name>
<dbReference type="EMBL" id="JAGDFM010000844">
    <property type="protein sequence ID" value="KAG7376027.1"/>
    <property type="molecule type" value="Genomic_DNA"/>
</dbReference>
<comment type="caution">
    <text evidence="1">The sequence shown here is derived from an EMBL/GenBank/DDBJ whole genome shotgun (WGS) entry which is preliminary data.</text>
</comment>
<dbReference type="AlphaFoldDB" id="A0A8T1V430"/>